<dbReference type="EMBL" id="JANPWB010000006">
    <property type="protein sequence ID" value="KAJ1178445.1"/>
    <property type="molecule type" value="Genomic_DNA"/>
</dbReference>
<evidence type="ECO:0000313" key="2">
    <source>
        <dbReference type="EMBL" id="KAJ1178445.1"/>
    </source>
</evidence>
<feature type="compositionally biased region" description="Acidic residues" evidence="1">
    <location>
        <begin position="147"/>
        <end position="156"/>
    </location>
</feature>
<evidence type="ECO:0000256" key="1">
    <source>
        <dbReference type="SAM" id="MobiDB-lite"/>
    </source>
</evidence>
<dbReference type="Proteomes" id="UP001066276">
    <property type="component" value="Chromosome 3_2"/>
</dbReference>
<feature type="compositionally biased region" description="Basic and acidic residues" evidence="1">
    <location>
        <begin position="189"/>
        <end position="200"/>
    </location>
</feature>
<proteinExistence type="predicted"/>
<feature type="region of interest" description="Disordered" evidence="1">
    <location>
        <begin position="406"/>
        <end position="425"/>
    </location>
</feature>
<keyword evidence="3" id="KW-1185">Reference proteome</keyword>
<comment type="caution">
    <text evidence="2">The sequence shown here is derived from an EMBL/GenBank/DDBJ whole genome shotgun (WGS) entry which is preliminary data.</text>
</comment>
<protein>
    <submittedName>
        <fullName evidence="2">Uncharacterized protein</fullName>
    </submittedName>
</protein>
<dbReference type="AlphaFoldDB" id="A0AAV7TPS2"/>
<feature type="compositionally biased region" description="Polar residues" evidence="1">
    <location>
        <begin position="161"/>
        <end position="176"/>
    </location>
</feature>
<evidence type="ECO:0000313" key="3">
    <source>
        <dbReference type="Proteomes" id="UP001066276"/>
    </source>
</evidence>
<sequence length="425" mass="45156">MVMGVGIRRRVCAGSGWAEPGLVNRGRLTRRLLLQPRFVQVRGFPIRVGGENGQSPGRAGDLFLGVGQPEVFAKQEAEGDPKIPLSKKWPTMLQWSSDEEGYDAGGDTCRISEGSLAVGSGGFRGLALGAGGSEGESRGLDTGAQEEGIEGEEELGVDYQSDISYSPGTPDLSWQGQLDFGEEDPGEQDAARGRWGEEKAGPWAASRIASSGGSKRRIGAADASNGRCGGEGVAPPVAAAQKEQRPGPSRRRSKQRGEYSSCVRCGGSGASVVEWEERSEESLEEGELRNSGSEYEWWESGGRGTSNPVRKSLQVQQVATRCGERRGQRKGGEARTVQERPPLLSPVTDSLDAVSRPVVSKLPLGARRCVSWMSVFFHLGVNAGPIAAAFGGESSPAQCDMSLSPIPQPQAETQPTSEVLSVGRW</sequence>
<feature type="compositionally biased region" description="Polar residues" evidence="1">
    <location>
        <begin position="410"/>
        <end position="419"/>
    </location>
</feature>
<gene>
    <name evidence="2" type="ORF">NDU88_003691</name>
</gene>
<reference evidence="2" key="1">
    <citation type="journal article" date="2022" name="bioRxiv">
        <title>Sequencing and chromosome-scale assembly of the giantPleurodeles waltlgenome.</title>
        <authorList>
            <person name="Brown T."/>
            <person name="Elewa A."/>
            <person name="Iarovenko S."/>
            <person name="Subramanian E."/>
            <person name="Araus A.J."/>
            <person name="Petzold A."/>
            <person name="Susuki M."/>
            <person name="Suzuki K.-i.T."/>
            <person name="Hayashi T."/>
            <person name="Toyoda A."/>
            <person name="Oliveira C."/>
            <person name="Osipova E."/>
            <person name="Leigh N.D."/>
            <person name="Simon A."/>
            <person name="Yun M.H."/>
        </authorList>
    </citation>
    <scope>NUCLEOTIDE SEQUENCE</scope>
    <source>
        <strain evidence="2">20211129_DDA</strain>
        <tissue evidence="2">Liver</tissue>
    </source>
</reference>
<name>A0AAV7TPS2_PLEWA</name>
<accession>A0AAV7TPS2</accession>
<feature type="region of interest" description="Disordered" evidence="1">
    <location>
        <begin position="128"/>
        <end position="266"/>
    </location>
</feature>
<organism evidence="2 3">
    <name type="scientific">Pleurodeles waltl</name>
    <name type="common">Iberian ribbed newt</name>
    <dbReference type="NCBI Taxonomy" id="8319"/>
    <lineage>
        <taxon>Eukaryota</taxon>
        <taxon>Metazoa</taxon>
        <taxon>Chordata</taxon>
        <taxon>Craniata</taxon>
        <taxon>Vertebrata</taxon>
        <taxon>Euteleostomi</taxon>
        <taxon>Amphibia</taxon>
        <taxon>Batrachia</taxon>
        <taxon>Caudata</taxon>
        <taxon>Salamandroidea</taxon>
        <taxon>Salamandridae</taxon>
        <taxon>Pleurodelinae</taxon>
        <taxon>Pleurodeles</taxon>
    </lineage>
</organism>